<dbReference type="InterPro" id="IPR001307">
    <property type="entry name" value="Thiosulphate_STrfase_CS"/>
</dbReference>
<dbReference type="PANTHER" id="PTHR11364:SF27">
    <property type="entry name" value="SULFURTRANSFERASE"/>
    <property type="match status" value="1"/>
</dbReference>
<evidence type="ECO:0000313" key="6">
    <source>
        <dbReference type="Proteomes" id="UP000502331"/>
    </source>
</evidence>
<protein>
    <submittedName>
        <fullName evidence="5">Sulfurtransferase</fullName>
    </submittedName>
</protein>
<dbReference type="PROSITE" id="PS50206">
    <property type="entry name" value="RHODANESE_3"/>
    <property type="match status" value="2"/>
</dbReference>
<evidence type="ECO:0000256" key="2">
    <source>
        <dbReference type="ARBA" id="ARBA00022737"/>
    </source>
</evidence>
<dbReference type="GO" id="GO:0004792">
    <property type="term" value="F:thiosulfate-cyanide sulfurtransferase activity"/>
    <property type="evidence" value="ECO:0007669"/>
    <property type="project" value="InterPro"/>
</dbReference>
<dbReference type="InterPro" id="IPR045078">
    <property type="entry name" value="TST/MPST-like"/>
</dbReference>
<accession>A0A6H0SPK5</accession>
<dbReference type="SMART" id="SM00450">
    <property type="entry name" value="RHOD"/>
    <property type="match status" value="2"/>
</dbReference>
<evidence type="ECO:0000259" key="4">
    <source>
        <dbReference type="PROSITE" id="PS50206"/>
    </source>
</evidence>
<dbReference type="InterPro" id="IPR036873">
    <property type="entry name" value="Rhodanese-like_dom_sf"/>
</dbReference>
<name>A0A6H0SPK5_9MICC</name>
<feature type="compositionally biased region" description="Basic and acidic residues" evidence="3">
    <location>
        <begin position="170"/>
        <end position="190"/>
    </location>
</feature>
<evidence type="ECO:0000256" key="1">
    <source>
        <dbReference type="ARBA" id="ARBA00022679"/>
    </source>
</evidence>
<dbReference type="PANTHER" id="PTHR11364">
    <property type="entry name" value="THIOSULFATE SULFERTANSFERASE"/>
    <property type="match status" value="1"/>
</dbReference>
<dbReference type="Proteomes" id="UP000502331">
    <property type="component" value="Chromosome"/>
</dbReference>
<dbReference type="CDD" id="cd01448">
    <property type="entry name" value="TST_Repeat_1"/>
    <property type="match status" value="1"/>
</dbReference>
<feature type="domain" description="Rhodanese" evidence="4">
    <location>
        <begin position="154"/>
        <end position="276"/>
    </location>
</feature>
<dbReference type="PROSITE" id="PS00380">
    <property type="entry name" value="RHODANESE_1"/>
    <property type="match status" value="1"/>
</dbReference>
<dbReference type="InterPro" id="IPR001763">
    <property type="entry name" value="Rhodanese-like_dom"/>
</dbReference>
<feature type="region of interest" description="Disordered" evidence="3">
    <location>
        <begin position="170"/>
        <end position="197"/>
    </location>
</feature>
<dbReference type="Pfam" id="PF00581">
    <property type="entry name" value="Rhodanese"/>
    <property type="match status" value="2"/>
</dbReference>
<proteinExistence type="predicted"/>
<reference evidence="5 6" key="1">
    <citation type="submission" date="2018-09" db="EMBL/GenBank/DDBJ databases">
        <title>Glutamicibacter mishrai S5-52T (LMG 29155T = KCTC 39846T).</title>
        <authorList>
            <person name="Das S.K."/>
        </authorList>
    </citation>
    <scope>NUCLEOTIDE SEQUENCE [LARGE SCALE GENOMIC DNA]</scope>
    <source>
        <strain evidence="5 6">S5-52</strain>
    </source>
</reference>
<dbReference type="Gene3D" id="3.40.250.10">
    <property type="entry name" value="Rhodanese-like domain"/>
    <property type="match status" value="2"/>
</dbReference>
<organism evidence="5 6">
    <name type="scientific">Glutamicibacter mishrai</name>
    <dbReference type="NCBI Taxonomy" id="1775880"/>
    <lineage>
        <taxon>Bacteria</taxon>
        <taxon>Bacillati</taxon>
        <taxon>Actinomycetota</taxon>
        <taxon>Actinomycetes</taxon>
        <taxon>Micrococcales</taxon>
        <taxon>Micrococcaceae</taxon>
        <taxon>Glutamicibacter</taxon>
    </lineage>
</organism>
<evidence type="ECO:0000256" key="3">
    <source>
        <dbReference type="SAM" id="MobiDB-lite"/>
    </source>
</evidence>
<sequence length="288" mass="31006">MEPFVTWQWCESQVEDFVLVDSRWFWDRSGFAAYRQGHVPGAVFVDLDTALTGEITENSGRGPFPTPEDFAAAMSRAGIDGTVPVVAYDDAGGVIAARLVWMLRLLEVPASVVSGGIQAFTGKLETTVPQSREATLLPRPWPAGSLLSTEELAADESSLIVDARPANRFRGEEPEVDRNLGKVPEADPRRGHIPGAMNVPCRQHLQADSTMAPPEVVRETFAAAGVLQAADVVSYCGAGVTACHNLLSMEYAGLRRGKLYPGSWSAWSRTAALPIETGSTAKRPSPNL</sequence>
<feature type="domain" description="Rhodanese" evidence="4">
    <location>
        <begin position="13"/>
        <end position="129"/>
    </location>
</feature>
<dbReference type="CDD" id="cd01449">
    <property type="entry name" value="TST_Repeat_2"/>
    <property type="match status" value="1"/>
</dbReference>
<dbReference type="SUPFAM" id="SSF52821">
    <property type="entry name" value="Rhodanese/Cell cycle control phosphatase"/>
    <property type="match status" value="2"/>
</dbReference>
<gene>
    <name evidence="5" type="ORF">D3791_15350</name>
</gene>
<keyword evidence="1 5" id="KW-0808">Transferase</keyword>
<dbReference type="AlphaFoldDB" id="A0A6H0SPK5"/>
<keyword evidence="2" id="KW-0677">Repeat</keyword>
<dbReference type="EMBL" id="CP032549">
    <property type="protein sequence ID" value="QIV88359.1"/>
    <property type="molecule type" value="Genomic_DNA"/>
</dbReference>
<dbReference type="RefSeq" id="WP_172512720.1">
    <property type="nucleotide sequence ID" value="NZ_CP032549.1"/>
</dbReference>
<keyword evidence="6" id="KW-1185">Reference proteome</keyword>
<evidence type="ECO:0000313" key="5">
    <source>
        <dbReference type="EMBL" id="QIV88359.1"/>
    </source>
</evidence>